<dbReference type="InterPro" id="IPR015300">
    <property type="entry name" value="DNA-bd_pseudobarrel_sf"/>
</dbReference>
<comment type="subcellular location">
    <subcellularLocation>
        <location evidence="1">Nucleus</location>
    </subcellularLocation>
</comment>
<dbReference type="GO" id="GO:0003677">
    <property type="term" value="F:DNA binding"/>
    <property type="evidence" value="ECO:0007669"/>
    <property type="project" value="UniProtKB-KW"/>
</dbReference>
<dbReference type="InterPro" id="IPR005508">
    <property type="entry name" value="At2g31720-like"/>
</dbReference>
<name>A0AAN9K072_CANGL</name>
<keyword evidence="3" id="KW-0238">DNA-binding</keyword>
<dbReference type="SUPFAM" id="SSF101936">
    <property type="entry name" value="DNA-binding pseudobarrel domain"/>
    <property type="match status" value="1"/>
</dbReference>
<gene>
    <name evidence="6" type="ORF">VNO77_40875</name>
</gene>
<organism evidence="6 7">
    <name type="scientific">Canavalia gladiata</name>
    <name type="common">Sword bean</name>
    <name type="synonym">Dolichos gladiatus</name>
    <dbReference type="NCBI Taxonomy" id="3824"/>
    <lineage>
        <taxon>Eukaryota</taxon>
        <taxon>Viridiplantae</taxon>
        <taxon>Streptophyta</taxon>
        <taxon>Embryophyta</taxon>
        <taxon>Tracheophyta</taxon>
        <taxon>Spermatophyta</taxon>
        <taxon>Magnoliopsida</taxon>
        <taxon>eudicotyledons</taxon>
        <taxon>Gunneridae</taxon>
        <taxon>Pentapetalae</taxon>
        <taxon>rosids</taxon>
        <taxon>fabids</taxon>
        <taxon>Fabales</taxon>
        <taxon>Fabaceae</taxon>
        <taxon>Papilionoideae</taxon>
        <taxon>50 kb inversion clade</taxon>
        <taxon>NPAAA clade</taxon>
        <taxon>indigoferoid/millettioid clade</taxon>
        <taxon>Phaseoleae</taxon>
        <taxon>Canavalia</taxon>
    </lineage>
</organism>
<evidence type="ECO:0000256" key="4">
    <source>
        <dbReference type="ARBA" id="ARBA00023163"/>
    </source>
</evidence>
<keyword evidence="2" id="KW-0805">Transcription regulation</keyword>
<evidence type="ECO:0000256" key="3">
    <source>
        <dbReference type="ARBA" id="ARBA00023125"/>
    </source>
</evidence>
<dbReference type="PANTHER" id="PTHR31541:SF33">
    <property type="entry name" value="DUF313 DOMAIN PROTEIN"/>
    <property type="match status" value="1"/>
</dbReference>
<reference evidence="6 7" key="1">
    <citation type="submission" date="2024-01" db="EMBL/GenBank/DDBJ databases">
        <title>The genomes of 5 underutilized Papilionoideae crops provide insights into root nodulation and disease resistanc.</title>
        <authorList>
            <person name="Jiang F."/>
        </authorList>
    </citation>
    <scope>NUCLEOTIDE SEQUENCE [LARGE SCALE GENOMIC DNA]</scope>
    <source>
        <strain evidence="6">LVBAO_FW01</strain>
        <tissue evidence="6">Leaves</tissue>
    </source>
</reference>
<dbReference type="Proteomes" id="UP001367508">
    <property type="component" value="Unassembled WGS sequence"/>
</dbReference>
<evidence type="ECO:0000256" key="1">
    <source>
        <dbReference type="ARBA" id="ARBA00004123"/>
    </source>
</evidence>
<sequence length="250" mass="29280">MKENKALKELVANISDWKTRQIMAPKPFKPCFLDIIISPLAPQLYSEEELTHVKNFQMLLSRVLTESESTENTKSKKRKRCKEIKDVPKEERVMPKKKESRSIIMPKLGTAAPDLGAEFKNRIAELNGGDIKYLLYKKLFKSDLERNNNRLSMPLNKFMCDFLTAAEKANLEEREGARRRPQGLEITVLDPMLREFSMQLKKWKMNCTDIYNLVRNWNDVVSANDFKKDQELHIWSFRVHGNLYLLLCKL</sequence>
<evidence type="ECO:0008006" key="8">
    <source>
        <dbReference type="Google" id="ProtNLM"/>
    </source>
</evidence>
<dbReference type="EMBL" id="JAYMYQ010000010">
    <property type="protein sequence ID" value="KAK7307634.1"/>
    <property type="molecule type" value="Genomic_DNA"/>
</dbReference>
<protein>
    <recommendedName>
        <fullName evidence="8">B3 domain-containing protein</fullName>
    </recommendedName>
</protein>
<dbReference type="Pfam" id="PF03754">
    <property type="entry name" value="At2g31720-like"/>
    <property type="match status" value="1"/>
</dbReference>
<evidence type="ECO:0000256" key="5">
    <source>
        <dbReference type="ARBA" id="ARBA00023242"/>
    </source>
</evidence>
<proteinExistence type="predicted"/>
<dbReference type="AlphaFoldDB" id="A0AAN9K072"/>
<comment type="caution">
    <text evidence="6">The sequence shown here is derived from an EMBL/GenBank/DDBJ whole genome shotgun (WGS) entry which is preliminary data.</text>
</comment>
<accession>A0AAN9K072</accession>
<keyword evidence="7" id="KW-1185">Reference proteome</keyword>
<dbReference type="PANTHER" id="PTHR31541">
    <property type="entry name" value="B3 DOMAIN PLANT PROTEIN-RELATED"/>
    <property type="match status" value="1"/>
</dbReference>
<evidence type="ECO:0000256" key="2">
    <source>
        <dbReference type="ARBA" id="ARBA00023015"/>
    </source>
</evidence>
<evidence type="ECO:0000313" key="7">
    <source>
        <dbReference type="Proteomes" id="UP001367508"/>
    </source>
</evidence>
<evidence type="ECO:0000313" key="6">
    <source>
        <dbReference type="EMBL" id="KAK7307634.1"/>
    </source>
</evidence>
<keyword evidence="4" id="KW-0804">Transcription</keyword>
<dbReference type="Gene3D" id="2.40.330.10">
    <property type="entry name" value="DNA-binding pseudobarrel domain"/>
    <property type="match status" value="1"/>
</dbReference>
<dbReference type="GO" id="GO:0005634">
    <property type="term" value="C:nucleus"/>
    <property type="evidence" value="ECO:0007669"/>
    <property type="project" value="UniProtKB-SubCell"/>
</dbReference>
<keyword evidence="5" id="KW-0539">Nucleus</keyword>